<feature type="chain" id="PRO_5017650315" description="Hydrolase" evidence="1">
    <location>
        <begin position="22"/>
        <end position="385"/>
    </location>
</feature>
<sequence>MRRFAFIFVCIALLQSLNAQEAANASYEVTKNMPVFYEQIKQQLTYPEAWGKSPVKKFARWRTQARKTLMECMENIPPTAKAYNMVVVGSEKRKGYEARKILFNLSEWSRVPAYLLVPEGKGPFPAIVMLHDHGAHFSIGKEKMIRPFGVSAEVMADADDWAQKCYDGQYTGDYFAAHGYVVLSIDALYWGERGRKEGVNYEGQQALASNLLQMGTSWGALITMDDAYSVDFLSTLPEVDSERMGTLGFSMGAYRAWMLSAVTDRVKAAAAICWMNTTDSLMTLTNNQNKGGSAYSMIIPGIRRYLDYPHVASIACPKPTLFFNGTKDKLFPVQGVEDAYQTMRAVWNSQGADEKLVTKIWDEKHFFNRAMQQETLDFFDRWLKK</sequence>
<comment type="caution">
    <text evidence="2">The sequence shown here is derived from an EMBL/GenBank/DDBJ whole genome shotgun (WGS) entry which is preliminary data.</text>
</comment>
<dbReference type="SUPFAM" id="SSF53474">
    <property type="entry name" value="alpha/beta-Hydrolases"/>
    <property type="match status" value="1"/>
</dbReference>
<organism evidence="2 3">
    <name type="scientific">Bacteroides graminisolvens</name>
    <dbReference type="NCBI Taxonomy" id="477666"/>
    <lineage>
        <taxon>Bacteria</taxon>
        <taxon>Pseudomonadati</taxon>
        <taxon>Bacteroidota</taxon>
        <taxon>Bacteroidia</taxon>
        <taxon>Bacteroidales</taxon>
        <taxon>Bacteroidaceae</taxon>
        <taxon>Bacteroides</taxon>
    </lineage>
</organism>
<evidence type="ECO:0008006" key="4">
    <source>
        <dbReference type="Google" id="ProtNLM"/>
    </source>
</evidence>
<evidence type="ECO:0000313" key="2">
    <source>
        <dbReference type="EMBL" id="HCK25090.1"/>
    </source>
</evidence>
<accession>A0A3D2SHV3</accession>
<evidence type="ECO:0000313" key="3">
    <source>
        <dbReference type="Proteomes" id="UP000263098"/>
    </source>
</evidence>
<dbReference type="Pfam" id="PF12715">
    <property type="entry name" value="Abhydrolase_7"/>
    <property type="match status" value="1"/>
</dbReference>
<dbReference type="InterPro" id="IPR029058">
    <property type="entry name" value="AB_hydrolase_fold"/>
</dbReference>
<dbReference type="PANTHER" id="PTHR22946">
    <property type="entry name" value="DIENELACTONE HYDROLASE DOMAIN-CONTAINING PROTEIN-RELATED"/>
    <property type="match status" value="1"/>
</dbReference>
<gene>
    <name evidence="2" type="ORF">DHW31_10010</name>
</gene>
<dbReference type="EMBL" id="DPVG01000370">
    <property type="protein sequence ID" value="HCK25090.1"/>
    <property type="molecule type" value="Genomic_DNA"/>
</dbReference>
<evidence type="ECO:0000256" key="1">
    <source>
        <dbReference type="SAM" id="SignalP"/>
    </source>
</evidence>
<dbReference type="InterPro" id="IPR050261">
    <property type="entry name" value="FrsA_esterase"/>
</dbReference>
<dbReference type="InterPro" id="IPR025890">
    <property type="entry name" value="Abhydrolase_bac"/>
</dbReference>
<proteinExistence type="predicted"/>
<feature type="signal peptide" evidence="1">
    <location>
        <begin position="1"/>
        <end position="21"/>
    </location>
</feature>
<protein>
    <recommendedName>
        <fullName evidence="4">Hydrolase</fullName>
    </recommendedName>
</protein>
<keyword evidence="1" id="KW-0732">Signal</keyword>
<dbReference type="Proteomes" id="UP000263098">
    <property type="component" value="Unassembled WGS sequence"/>
</dbReference>
<name>A0A3D2SHV3_9BACE</name>
<dbReference type="Gene3D" id="3.40.50.1820">
    <property type="entry name" value="alpha/beta hydrolase"/>
    <property type="match status" value="1"/>
</dbReference>
<dbReference type="PANTHER" id="PTHR22946:SF8">
    <property type="entry name" value="ACETYL XYLAN ESTERASE DOMAIN-CONTAINING PROTEIN"/>
    <property type="match status" value="1"/>
</dbReference>
<dbReference type="AlphaFoldDB" id="A0A3D2SHV3"/>
<reference evidence="2 3" key="1">
    <citation type="journal article" date="2018" name="Nat. Biotechnol.">
        <title>A standardized bacterial taxonomy based on genome phylogeny substantially revises the tree of life.</title>
        <authorList>
            <person name="Parks D.H."/>
            <person name="Chuvochina M."/>
            <person name="Waite D.W."/>
            <person name="Rinke C."/>
            <person name="Skarshewski A."/>
            <person name="Chaumeil P.A."/>
            <person name="Hugenholtz P."/>
        </authorList>
    </citation>
    <scope>NUCLEOTIDE SEQUENCE [LARGE SCALE GENOMIC DNA]</scope>
    <source>
        <strain evidence="2">UBA9667</strain>
    </source>
</reference>